<dbReference type="GO" id="GO:0008610">
    <property type="term" value="P:lipid biosynthetic process"/>
    <property type="evidence" value="ECO:0007669"/>
    <property type="project" value="InterPro"/>
</dbReference>
<evidence type="ECO:0000313" key="11">
    <source>
        <dbReference type="Proteomes" id="UP000222056"/>
    </source>
</evidence>
<evidence type="ECO:0000256" key="4">
    <source>
        <dbReference type="ARBA" id="ARBA00022827"/>
    </source>
</evidence>
<dbReference type="STRING" id="29539.SAMN02745716_1661"/>
<dbReference type="InterPro" id="IPR016171">
    <property type="entry name" value="Vanillyl_alc_oxidase_C-sub2"/>
</dbReference>
<feature type="active site" description="Proton donor/acceptor" evidence="5">
    <location>
        <position position="479"/>
    </location>
</feature>
<protein>
    <submittedName>
        <fullName evidence="10">Alkyldihydroxyacetonephosphate synthase</fullName>
    </submittedName>
</protein>
<evidence type="ECO:0000259" key="9">
    <source>
        <dbReference type="PROSITE" id="PS51387"/>
    </source>
</evidence>
<reference evidence="11" key="1">
    <citation type="submission" date="2016-10" db="EMBL/GenBank/DDBJ databases">
        <authorList>
            <person name="Varghese N."/>
            <person name="Submissions S."/>
        </authorList>
    </citation>
    <scope>NUCLEOTIDE SEQUENCE [LARGE SCALE GENOMIC DNA]</scope>
    <source>
        <strain evidence="11">ATCC 35263</strain>
    </source>
</reference>
<dbReference type="InterPro" id="IPR004113">
    <property type="entry name" value="FAD-bd_oxidored_4_C"/>
</dbReference>
<dbReference type="Gene3D" id="3.30.465.10">
    <property type="match status" value="1"/>
</dbReference>
<dbReference type="Pfam" id="PF01565">
    <property type="entry name" value="FAD_binding_4"/>
    <property type="match status" value="1"/>
</dbReference>
<keyword evidence="11" id="KW-1185">Reference proteome</keyword>
<dbReference type="InterPro" id="IPR036318">
    <property type="entry name" value="FAD-bd_PCMH-like_sf"/>
</dbReference>
<dbReference type="FunFam" id="1.10.45.10:FF:000001">
    <property type="entry name" value="D-lactate dehydrogenase mitochondrial"/>
    <property type="match status" value="1"/>
</dbReference>
<organism evidence="10 11">
    <name type="scientific">Thermoleophilum album</name>
    <dbReference type="NCBI Taxonomy" id="29539"/>
    <lineage>
        <taxon>Bacteria</taxon>
        <taxon>Bacillati</taxon>
        <taxon>Actinomycetota</taxon>
        <taxon>Thermoleophilia</taxon>
        <taxon>Thermoleophilales</taxon>
        <taxon>Thermoleophilaceae</taxon>
        <taxon>Thermoleophilum</taxon>
    </lineage>
</organism>
<evidence type="ECO:0000256" key="2">
    <source>
        <dbReference type="ARBA" id="ARBA00008000"/>
    </source>
</evidence>
<feature type="binding site" evidence="7">
    <location>
        <begin position="147"/>
        <end position="153"/>
    </location>
    <ligand>
        <name>FAD</name>
        <dbReference type="ChEBI" id="CHEBI:57692"/>
    </ligand>
</feature>
<proteinExistence type="inferred from homology"/>
<dbReference type="Proteomes" id="UP000222056">
    <property type="component" value="Unassembled WGS sequence"/>
</dbReference>
<name>A0A1H6FUQ4_THEAL</name>
<dbReference type="EMBL" id="FNWJ01000002">
    <property type="protein sequence ID" value="SEH14531.1"/>
    <property type="molecule type" value="Genomic_DNA"/>
</dbReference>
<dbReference type="RefSeq" id="WP_218138345.1">
    <property type="nucleotide sequence ID" value="NZ_FNWJ01000002.1"/>
</dbReference>
<evidence type="ECO:0000256" key="1">
    <source>
        <dbReference type="ARBA" id="ARBA00001974"/>
    </source>
</evidence>
<keyword evidence="4 7" id="KW-0274">FAD</keyword>
<dbReference type="SUPFAM" id="SSF56176">
    <property type="entry name" value="FAD-binding/transporter-associated domain-like"/>
    <property type="match status" value="1"/>
</dbReference>
<dbReference type="Gene3D" id="1.10.45.10">
    <property type="entry name" value="Vanillyl-alcohol Oxidase, Chain A, domain 4"/>
    <property type="match status" value="1"/>
</dbReference>
<dbReference type="Gene3D" id="3.30.300.330">
    <property type="match status" value="1"/>
</dbReference>
<dbReference type="SUPFAM" id="SSF55103">
    <property type="entry name" value="FAD-linked oxidases, C-terminal domain"/>
    <property type="match status" value="1"/>
</dbReference>
<feature type="binding site" evidence="7">
    <location>
        <begin position="280"/>
        <end position="286"/>
    </location>
    <ligand>
        <name>FAD</name>
        <dbReference type="ChEBI" id="CHEBI:57692"/>
    </ligand>
</feature>
<evidence type="ECO:0000256" key="8">
    <source>
        <dbReference type="PIRSR" id="PIRSR625650-4"/>
    </source>
</evidence>
<accession>A0A1H6FUQ4</accession>
<dbReference type="PANTHER" id="PTHR46568:SF1">
    <property type="entry name" value="ALKYLDIHYDROXYACETONEPHOSPHATE SYNTHASE, PEROXISOMAL"/>
    <property type="match status" value="1"/>
</dbReference>
<comment type="similarity">
    <text evidence="2">Belongs to the FAD-binding oxidoreductase/transferase type 4 family.</text>
</comment>
<dbReference type="InterPro" id="IPR006094">
    <property type="entry name" value="Oxid_FAD_bind_N"/>
</dbReference>
<feature type="domain" description="FAD-binding PCMH-type" evidence="9">
    <location>
        <begin position="115"/>
        <end position="296"/>
    </location>
</feature>
<evidence type="ECO:0000256" key="5">
    <source>
        <dbReference type="PIRSR" id="PIRSR625650-1"/>
    </source>
</evidence>
<dbReference type="PANTHER" id="PTHR46568">
    <property type="entry name" value="ALKYLDIHYDROXYACETONEPHOSPHATE SYNTHASE, PEROXISOMAL"/>
    <property type="match status" value="1"/>
</dbReference>
<dbReference type="AlphaFoldDB" id="A0A1H6FUQ4"/>
<gene>
    <name evidence="10" type="ORF">SAMN02745716_1661</name>
</gene>
<feature type="binding site" evidence="6">
    <location>
        <position position="418"/>
    </location>
    <ligand>
        <name>substrate</name>
    </ligand>
</feature>
<dbReference type="GO" id="GO:0071949">
    <property type="term" value="F:FAD binding"/>
    <property type="evidence" value="ECO:0007669"/>
    <property type="project" value="InterPro"/>
</dbReference>
<comment type="cofactor">
    <cofactor evidence="1 7">
        <name>FAD</name>
        <dbReference type="ChEBI" id="CHEBI:57692"/>
    </cofactor>
</comment>
<feature type="site" description="Important for enzyme activity" evidence="8">
    <location>
        <position position="331"/>
    </location>
</feature>
<dbReference type="InterPro" id="IPR016166">
    <property type="entry name" value="FAD-bd_PCMH"/>
</dbReference>
<dbReference type="InterPro" id="IPR016164">
    <property type="entry name" value="FAD-linked_Oxase-like_C"/>
</dbReference>
<dbReference type="GO" id="GO:0008609">
    <property type="term" value="F:alkylglycerone-phosphate synthase activity"/>
    <property type="evidence" value="ECO:0007669"/>
    <property type="project" value="InterPro"/>
</dbReference>
<evidence type="ECO:0000256" key="3">
    <source>
        <dbReference type="ARBA" id="ARBA00022630"/>
    </source>
</evidence>
<dbReference type="InterPro" id="IPR025650">
    <property type="entry name" value="Alkyl-DHAP_Synthase"/>
</dbReference>
<dbReference type="Pfam" id="PF02913">
    <property type="entry name" value="FAD-oxidase_C"/>
    <property type="match status" value="1"/>
</dbReference>
<keyword evidence="3" id="KW-0285">Flavoprotein</keyword>
<sequence length="561" mass="60504">MSAVRFDLDAPRAGPSPPVAPMRWWGWGSDAQAAQLSPTALALLRERLGLDGARVDAPVRITDVALSEPNLPPATLAALRTCVGEAHVHTDRLARISHAAGRSYPDLVRLRSGAVEHPPDAVVMPGSADEVAQLLSLASAEGIAVVPFGGGTSVVGGVEPLRGRFDVVISLDLRRLSSLREVDERSRLAHVEAGILGPALERALAERGFALGHYPQSFEYSTVGGWVAARSAGQASSGVGRIDDLLAGVDLATPTGTISLPALPPNAAGPDLRRLVLGSEGVLGAITSCTLRIRPRPQARHAEAWSLPSFEAGCAALRQLAQRRCLPDVARLSDEQETDVSLTLASNTTAVAWLRRYLRLRGQRRPCLVVTIYEGEGDEVAWRRARCRRALRAHGGVPLGAAPARSWERERFRGPYLRDELLDRGVLVETLETATTWSRLGELYGAVREALRTALATPSSEPVVMCHVSHLYETGASLYFTFLAPVAPDERLQRWAQAKRAACDAIVAHGGTISHHHGVGRDHRDWLVHEDGERSLDALRALKRELDPQGVMNPGKLLPDE</sequence>
<evidence type="ECO:0000313" key="10">
    <source>
        <dbReference type="EMBL" id="SEH14531.1"/>
    </source>
</evidence>
<dbReference type="InterPro" id="IPR016169">
    <property type="entry name" value="FAD-bd_PCMH_sub2"/>
</dbReference>
<dbReference type="PROSITE" id="PS51387">
    <property type="entry name" value="FAD_PCMH"/>
    <property type="match status" value="1"/>
</dbReference>
<evidence type="ECO:0000256" key="6">
    <source>
        <dbReference type="PIRSR" id="PIRSR625650-2"/>
    </source>
</evidence>
<dbReference type="Gene3D" id="3.30.70.3450">
    <property type="match status" value="1"/>
</dbReference>
<evidence type="ECO:0000256" key="7">
    <source>
        <dbReference type="PIRSR" id="PIRSR625650-3"/>
    </source>
</evidence>